<protein>
    <submittedName>
        <fullName evidence="2">Uncharacterized protein</fullName>
    </submittedName>
</protein>
<gene>
    <name evidence="2" type="ORF">SEMRO_510_G157250.1</name>
</gene>
<dbReference type="Proteomes" id="UP001153069">
    <property type="component" value="Unassembled WGS sequence"/>
</dbReference>
<comment type="caution">
    <text evidence="2">The sequence shown here is derived from an EMBL/GenBank/DDBJ whole genome shotgun (WGS) entry which is preliminary data.</text>
</comment>
<feature type="compositionally biased region" description="Basic residues" evidence="1">
    <location>
        <begin position="186"/>
        <end position="229"/>
    </location>
</feature>
<reference evidence="2" key="1">
    <citation type="submission" date="2020-06" db="EMBL/GenBank/DDBJ databases">
        <authorList>
            <consortium name="Plant Systems Biology data submission"/>
        </authorList>
    </citation>
    <scope>NUCLEOTIDE SEQUENCE</scope>
    <source>
        <strain evidence="2">D6</strain>
    </source>
</reference>
<accession>A0A9N8DZV2</accession>
<name>A0A9N8DZV2_9STRA</name>
<dbReference type="OrthoDB" id="5357at2759"/>
<evidence type="ECO:0000313" key="2">
    <source>
        <dbReference type="EMBL" id="CAB9511937.1"/>
    </source>
</evidence>
<evidence type="ECO:0000313" key="3">
    <source>
        <dbReference type="Proteomes" id="UP001153069"/>
    </source>
</evidence>
<organism evidence="2 3">
    <name type="scientific">Seminavis robusta</name>
    <dbReference type="NCBI Taxonomy" id="568900"/>
    <lineage>
        <taxon>Eukaryota</taxon>
        <taxon>Sar</taxon>
        <taxon>Stramenopiles</taxon>
        <taxon>Ochrophyta</taxon>
        <taxon>Bacillariophyta</taxon>
        <taxon>Bacillariophyceae</taxon>
        <taxon>Bacillariophycidae</taxon>
        <taxon>Naviculales</taxon>
        <taxon>Naviculaceae</taxon>
        <taxon>Seminavis</taxon>
    </lineage>
</organism>
<dbReference type="AlphaFoldDB" id="A0A9N8DZV2"/>
<proteinExistence type="predicted"/>
<feature type="region of interest" description="Disordered" evidence="1">
    <location>
        <begin position="1"/>
        <end position="35"/>
    </location>
</feature>
<evidence type="ECO:0000256" key="1">
    <source>
        <dbReference type="SAM" id="MobiDB-lite"/>
    </source>
</evidence>
<feature type="region of interest" description="Disordered" evidence="1">
    <location>
        <begin position="102"/>
        <end position="229"/>
    </location>
</feature>
<sequence length="294" mass="34544">MSSDEESSGSGSQSEEDLSDDETESEGSDDGESSLGKEFLEFTNYRLLPGESCHCTDVVAAFRLFYDKYKSVDSLPDEEIEGLLNDWNDKYAKAKNKDGVYEGFQLNPKFLEKGDKKKDKDKKKDDKKKDDKKDKKKDDKKDKDKKDDKKKDDKKKDDKKKDDKKKDDKKKDDKKKDDKKKDDKKMIRRKMTRRRTIRRKMTKRKTTKRRTTKRKMTKRTRKKTKRRIRKRDSLQVKLDRLLRLDCISFSSLLLILDGCVASWVGFVSTSPYMGKLSRIHIRGTVCLSIYLSVR</sequence>
<feature type="compositionally biased region" description="Basic and acidic residues" evidence="1">
    <location>
        <begin position="110"/>
        <end position="185"/>
    </location>
</feature>
<dbReference type="EMBL" id="CAICTM010000509">
    <property type="protein sequence ID" value="CAB9511937.1"/>
    <property type="molecule type" value="Genomic_DNA"/>
</dbReference>
<keyword evidence="3" id="KW-1185">Reference proteome</keyword>
<feature type="compositionally biased region" description="Acidic residues" evidence="1">
    <location>
        <begin position="14"/>
        <end position="32"/>
    </location>
</feature>